<dbReference type="NCBIfam" id="TIGR01400">
    <property type="entry name" value="fliR"/>
    <property type="match status" value="1"/>
</dbReference>
<feature type="transmembrane region" description="Helical" evidence="10">
    <location>
        <begin position="160"/>
        <end position="180"/>
    </location>
</feature>
<organism evidence="11 12">
    <name type="scientific">Candidatus Aquicultor primus</name>
    <dbReference type="NCBI Taxonomy" id="1797195"/>
    <lineage>
        <taxon>Bacteria</taxon>
        <taxon>Bacillati</taxon>
        <taxon>Actinomycetota</taxon>
        <taxon>Candidatus Aquicultoria</taxon>
        <taxon>Candidatus Aquicultorales</taxon>
        <taxon>Candidatus Aquicultoraceae</taxon>
        <taxon>Candidatus Aquicultor</taxon>
    </lineage>
</organism>
<dbReference type="GO" id="GO:0005886">
    <property type="term" value="C:plasma membrane"/>
    <property type="evidence" value="ECO:0007669"/>
    <property type="project" value="UniProtKB-SubCell"/>
</dbReference>
<keyword evidence="11" id="KW-0282">Flagellum</keyword>
<dbReference type="AlphaFoldDB" id="A0A1F2UQN5"/>
<proteinExistence type="inferred from homology"/>
<keyword evidence="11" id="KW-0969">Cilium</keyword>
<dbReference type="GO" id="GO:0044780">
    <property type="term" value="P:bacterial-type flagellum assembly"/>
    <property type="evidence" value="ECO:0007669"/>
    <property type="project" value="UniProtKB-UniRule"/>
</dbReference>
<evidence type="ECO:0000313" key="12">
    <source>
        <dbReference type="Proteomes" id="UP000178086"/>
    </source>
</evidence>
<protein>
    <recommendedName>
        <fullName evidence="3 9">Flagellar biosynthetic protein FliR</fullName>
    </recommendedName>
</protein>
<dbReference type="InterPro" id="IPR006303">
    <property type="entry name" value="FliR"/>
</dbReference>
<name>A0A1F2UQN5_9ACTN</name>
<keyword evidence="8 10" id="KW-0975">Bacterial flagellum</keyword>
<dbReference type="PANTHER" id="PTHR30065:SF1">
    <property type="entry name" value="SURFACE PRESENTATION OF ANTIGENS PROTEIN SPAR"/>
    <property type="match status" value="1"/>
</dbReference>
<keyword evidence="11" id="KW-0966">Cell projection</keyword>
<feature type="transmembrane region" description="Helical" evidence="10">
    <location>
        <begin position="210"/>
        <end position="235"/>
    </location>
</feature>
<comment type="similarity">
    <text evidence="2 10">Belongs to the FliR/MopE/SpaR family.</text>
</comment>
<evidence type="ECO:0000256" key="7">
    <source>
        <dbReference type="ARBA" id="ARBA00023136"/>
    </source>
</evidence>
<feature type="transmembrane region" description="Helical" evidence="10">
    <location>
        <begin position="74"/>
        <end position="94"/>
    </location>
</feature>
<dbReference type="GO" id="GO:0009425">
    <property type="term" value="C:bacterial-type flagellum basal body"/>
    <property type="evidence" value="ECO:0007669"/>
    <property type="project" value="UniProtKB-SubCell"/>
</dbReference>
<accession>A0A1F2UQN5</accession>
<dbReference type="PRINTS" id="PR00953">
    <property type="entry name" value="TYPE3IMRPROT"/>
</dbReference>
<dbReference type="PANTHER" id="PTHR30065">
    <property type="entry name" value="FLAGELLAR BIOSYNTHETIC PROTEIN FLIR"/>
    <property type="match status" value="1"/>
</dbReference>
<feature type="transmembrane region" description="Helical" evidence="10">
    <location>
        <begin position="37"/>
        <end position="54"/>
    </location>
</feature>
<evidence type="ECO:0000256" key="4">
    <source>
        <dbReference type="ARBA" id="ARBA00022475"/>
    </source>
</evidence>
<evidence type="ECO:0000256" key="5">
    <source>
        <dbReference type="ARBA" id="ARBA00022692"/>
    </source>
</evidence>
<evidence type="ECO:0000313" key="11">
    <source>
        <dbReference type="EMBL" id="OFW35254.1"/>
    </source>
</evidence>
<dbReference type="GO" id="GO:0006605">
    <property type="term" value="P:protein targeting"/>
    <property type="evidence" value="ECO:0007669"/>
    <property type="project" value="UniProtKB-UniRule"/>
</dbReference>
<keyword evidence="6 10" id="KW-1133">Transmembrane helix</keyword>
<dbReference type="Pfam" id="PF01311">
    <property type="entry name" value="Bac_export_1"/>
    <property type="match status" value="1"/>
</dbReference>
<evidence type="ECO:0000256" key="10">
    <source>
        <dbReference type="RuleBase" id="RU362071"/>
    </source>
</evidence>
<dbReference type="Proteomes" id="UP000178086">
    <property type="component" value="Unassembled WGS sequence"/>
</dbReference>
<sequence>MQLEPGRLLTFLLVLTRVSGVFFLAPIFGSRNIPTQVKVGLALLTSLVVLPFIPSNVDPGMHMIDFALLLAKELTVGALIGFSATLVFMGFLLAGQIIDIQMGFGMVNVIDPLSNLSVSIMGQFKNLLAILVFLAINGHHFLFTALAKSFDVVPLTMFEFGPAITSHFVGMVANMFVIGLKIGGPAIGVLLITDLALGIIARTVPQMNVFIVAMPLKITVGFIAIISMLSLLLIYMSQIFGQMPEQMIRSIK</sequence>
<evidence type="ECO:0000256" key="3">
    <source>
        <dbReference type="ARBA" id="ARBA00021717"/>
    </source>
</evidence>
<feature type="transmembrane region" description="Helical" evidence="10">
    <location>
        <begin position="187"/>
        <end position="204"/>
    </location>
</feature>
<evidence type="ECO:0000256" key="1">
    <source>
        <dbReference type="ARBA" id="ARBA00002578"/>
    </source>
</evidence>
<comment type="subcellular location">
    <subcellularLocation>
        <location evidence="10">Cell membrane</location>
        <topology evidence="10">Multi-pass membrane protein</topology>
    </subcellularLocation>
    <subcellularLocation>
        <location evidence="10">Bacterial flagellum basal body</location>
    </subcellularLocation>
</comment>
<gene>
    <name evidence="11" type="ORF">A2074_07785</name>
</gene>
<evidence type="ECO:0000256" key="9">
    <source>
        <dbReference type="NCBIfam" id="TIGR01400"/>
    </source>
</evidence>
<evidence type="ECO:0000256" key="8">
    <source>
        <dbReference type="ARBA" id="ARBA00023143"/>
    </source>
</evidence>
<reference evidence="11 12" key="1">
    <citation type="journal article" date="2016" name="Nat. Commun.">
        <title>Thousands of microbial genomes shed light on interconnected biogeochemical processes in an aquifer system.</title>
        <authorList>
            <person name="Anantharaman K."/>
            <person name="Brown C.T."/>
            <person name="Hug L.A."/>
            <person name="Sharon I."/>
            <person name="Castelle C.J."/>
            <person name="Probst A.J."/>
            <person name="Thomas B.C."/>
            <person name="Singh A."/>
            <person name="Wilkins M.J."/>
            <person name="Karaoz U."/>
            <person name="Brodie E.L."/>
            <person name="Williams K.H."/>
            <person name="Hubbard S.S."/>
            <person name="Banfield J.F."/>
        </authorList>
    </citation>
    <scope>NUCLEOTIDE SEQUENCE [LARGE SCALE GENOMIC DNA]</scope>
</reference>
<feature type="transmembrane region" description="Helical" evidence="10">
    <location>
        <begin position="127"/>
        <end position="148"/>
    </location>
</feature>
<evidence type="ECO:0000256" key="6">
    <source>
        <dbReference type="ARBA" id="ARBA00022989"/>
    </source>
</evidence>
<comment type="function">
    <text evidence="1 10">Role in flagellar biosynthesis.</text>
</comment>
<comment type="caution">
    <text evidence="11">The sequence shown here is derived from an EMBL/GenBank/DDBJ whole genome shotgun (WGS) entry which is preliminary data.</text>
</comment>
<feature type="transmembrane region" description="Helical" evidence="10">
    <location>
        <begin position="6"/>
        <end position="25"/>
    </location>
</feature>
<evidence type="ECO:0000256" key="2">
    <source>
        <dbReference type="ARBA" id="ARBA00009772"/>
    </source>
</evidence>
<dbReference type="InterPro" id="IPR002010">
    <property type="entry name" value="T3SS_IM_R"/>
</dbReference>
<keyword evidence="7 10" id="KW-0472">Membrane</keyword>
<keyword evidence="4 10" id="KW-1003">Cell membrane</keyword>
<dbReference type="EMBL" id="MELI01000020">
    <property type="protein sequence ID" value="OFW35254.1"/>
    <property type="molecule type" value="Genomic_DNA"/>
</dbReference>
<keyword evidence="5 10" id="KW-0812">Transmembrane</keyword>